<dbReference type="AlphaFoldDB" id="A0A1I5CRM5"/>
<dbReference type="EMBL" id="FOWE01000001">
    <property type="protein sequence ID" value="SFN89281.1"/>
    <property type="molecule type" value="Genomic_DNA"/>
</dbReference>
<dbReference type="RefSeq" id="WP_075011873.1">
    <property type="nucleotide sequence ID" value="NZ_FOWE01000001.1"/>
</dbReference>
<reference evidence="2" key="1">
    <citation type="submission" date="2016-10" db="EMBL/GenBank/DDBJ databases">
        <authorList>
            <person name="Varghese N."/>
            <person name="Submissions S."/>
        </authorList>
    </citation>
    <scope>NUCLEOTIDE SEQUENCE [LARGE SCALE GENOMIC DNA]</scope>
    <source>
        <strain evidence="2">DSM 43161</strain>
    </source>
</reference>
<evidence type="ECO:0000313" key="1">
    <source>
        <dbReference type="EMBL" id="SFN89281.1"/>
    </source>
</evidence>
<sequence length="221" mass="22449">MGEVAGVGTPPDGGHVATCLALLCLQEDGHLTPSRPAGQAVRAGGLVDLVLAGRLVEEADAVDLLSGPDAGPVAEALVREVDADPERPLADLVERGRAGLAEAAGALVGRGLWVPRASLLPWRPGRYRPADPSLSRTVLAPALAGVGTGGATPTPGRAATAVLATVAGLVDGRFAEADETLLAACGPAEWVTRTAAEVITVSRRWQDALGRTTIADLGTPW</sequence>
<proteinExistence type="predicted"/>
<dbReference type="Proteomes" id="UP000183642">
    <property type="component" value="Unassembled WGS sequence"/>
</dbReference>
<dbReference type="Pfam" id="PF05719">
    <property type="entry name" value="GPP34"/>
    <property type="match status" value="1"/>
</dbReference>
<protein>
    <submittedName>
        <fullName evidence="1">Golgi phosphoprotein 3 (GPP34)</fullName>
    </submittedName>
</protein>
<keyword evidence="2" id="KW-1185">Reference proteome</keyword>
<gene>
    <name evidence="1" type="ORF">SAMN05660359_00467</name>
</gene>
<evidence type="ECO:0000313" key="2">
    <source>
        <dbReference type="Proteomes" id="UP000183642"/>
    </source>
</evidence>
<accession>A0A1I5CRM5</accession>
<name>A0A1I5CRM5_9ACTN</name>
<dbReference type="InterPro" id="IPR008628">
    <property type="entry name" value="GPP34-like"/>
</dbReference>
<organism evidence="1 2">
    <name type="scientific">Geodermatophilus obscurus</name>
    <dbReference type="NCBI Taxonomy" id="1861"/>
    <lineage>
        <taxon>Bacteria</taxon>
        <taxon>Bacillati</taxon>
        <taxon>Actinomycetota</taxon>
        <taxon>Actinomycetes</taxon>
        <taxon>Geodermatophilales</taxon>
        <taxon>Geodermatophilaceae</taxon>
        <taxon>Geodermatophilus</taxon>
    </lineage>
</organism>